<organism evidence="6 7">
    <name type="scientific">Oerskovia enterophila</name>
    <dbReference type="NCBI Taxonomy" id="43678"/>
    <lineage>
        <taxon>Bacteria</taxon>
        <taxon>Bacillati</taxon>
        <taxon>Actinomycetota</taxon>
        <taxon>Actinomycetes</taxon>
        <taxon>Micrococcales</taxon>
        <taxon>Cellulomonadaceae</taxon>
        <taxon>Oerskovia</taxon>
    </lineage>
</organism>
<dbReference type="InterPro" id="IPR051052">
    <property type="entry name" value="Diverse_substrate_MTase"/>
</dbReference>
<dbReference type="EMBL" id="MAQA01000097">
    <property type="protein sequence ID" value="OCI29254.1"/>
    <property type="molecule type" value="Genomic_DNA"/>
</dbReference>
<feature type="domain" description="Methyltransferase type 11" evidence="5">
    <location>
        <begin position="57"/>
        <end position="145"/>
    </location>
</feature>
<dbReference type="CDD" id="cd02440">
    <property type="entry name" value="AdoMet_MTases"/>
    <property type="match status" value="1"/>
</dbReference>
<sequence>MSTAAPPEPSSASIPRASHAERASSFGAGAGDYRAVRPSYPDAAIDWMLPAGARHVLDLAAGTGKLTEKLVARGLHVTAVEPSDGMRAQLQDAVPGAHVLPGTAERIPLEDGSVDAVLVAQAWHWFDVATAVREIARVLRPGGRLGVVWNVRDHTVDWVEQFTEIIHRGDSLEPVHRTPSLDGVDEAFTPLVHATFPWADRLPAAGLRTLAATRSHLLTLPLAERDELLDAVDHLAATHPALAGLTEIDLPYRAECWRADRVLGTDAGMVDE</sequence>
<keyword evidence="7" id="KW-1185">Reference proteome</keyword>
<dbReference type="InterPro" id="IPR029063">
    <property type="entry name" value="SAM-dependent_MTases_sf"/>
</dbReference>
<dbReference type="RefSeq" id="WP_211268529.1">
    <property type="nucleotide sequence ID" value="NZ_MAQA01000097.1"/>
</dbReference>
<reference evidence="6 7" key="1">
    <citation type="submission" date="2016-06" db="EMBL/GenBank/DDBJ databases">
        <title>Genome sequence of Oerskovia enterophila DSM 43852.</title>
        <authorList>
            <person name="Poehlein A."/>
            <person name="Jag V."/>
            <person name="Bengelsdorf F.R."/>
            <person name="Daniel R."/>
            <person name="Duerre P."/>
        </authorList>
    </citation>
    <scope>NUCLEOTIDE SEQUENCE [LARGE SCALE GENOMIC DNA]</scope>
    <source>
        <strain evidence="6 7">DSM 43852</strain>
    </source>
</reference>
<dbReference type="Pfam" id="PF08241">
    <property type="entry name" value="Methyltransf_11"/>
    <property type="match status" value="1"/>
</dbReference>
<comment type="similarity">
    <text evidence="1">Belongs to the methyltransferase superfamily.</text>
</comment>
<evidence type="ECO:0000313" key="6">
    <source>
        <dbReference type="EMBL" id="OCI29254.1"/>
    </source>
</evidence>
<evidence type="ECO:0000256" key="2">
    <source>
        <dbReference type="ARBA" id="ARBA00022603"/>
    </source>
</evidence>
<evidence type="ECO:0000256" key="3">
    <source>
        <dbReference type="ARBA" id="ARBA00022679"/>
    </source>
</evidence>
<evidence type="ECO:0000256" key="4">
    <source>
        <dbReference type="SAM" id="MobiDB-lite"/>
    </source>
</evidence>
<gene>
    <name evidence="6" type="primary">bioC</name>
    <name evidence="6" type="ORF">OERS_40650</name>
</gene>
<dbReference type="PANTHER" id="PTHR44942:SF4">
    <property type="entry name" value="METHYLTRANSFERASE TYPE 11 DOMAIN-CONTAINING PROTEIN"/>
    <property type="match status" value="1"/>
</dbReference>
<dbReference type="Proteomes" id="UP000093412">
    <property type="component" value="Unassembled WGS sequence"/>
</dbReference>
<evidence type="ECO:0000256" key="1">
    <source>
        <dbReference type="ARBA" id="ARBA00008361"/>
    </source>
</evidence>
<evidence type="ECO:0000259" key="5">
    <source>
        <dbReference type="Pfam" id="PF08241"/>
    </source>
</evidence>
<keyword evidence="3 6" id="KW-0808">Transferase</keyword>
<comment type="caution">
    <text evidence="6">The sequence shown here is derived from an EMBL/GenBank/DDBJ whole genome shotgun (WGS) entry which is preliminary data.</text>
</comment>
<proteinExistence type="inferred from homology"/>
<feature type="region of interest" description="Disordered" evidence="4">
    <location>
        <begin position="1"/>
        <end position="23"/>
    </location>
</feature>
<protein>
    <submittedName>
        <fullName evidence="6">Malonyl-[acyl-carrier protein] O-methyltransferase</fullName>
        <ecNumber evidence="6">2.1.1.197</ecNumber>
    </submittedName>
</protein>
<dbReference type="InterPro" id="IPR013216">
    <property type="entry name" value="Methyltransf_11"/>
</dbReference>
<dbReference type="SUPFAM" id="SSF53335">
    <property type="entry name" value="S-adenosyl-L-methionine-dependent methyltransferases"/>
    <property type="match status" value="1"/>
</dbReference>
<dbReference type="Gene3D" id="3.40.50.150">
    <property type="entry name" value="Vaccinia Virus protein VP39"/>
    <property type="match status" value="1"/>
</dbReference>
<dbReference type="EC" id="2.1.1.197" evidence="6"/>
<name>A0ABX2XY77_9CELL</name>
<evidence type="ECO:0000313" key="7">
    <source>
        <dbReference type="Proteomes" id="UP000093412"/>
    </source>
</evidence>
<dbReference type="GO" id="GO:0032259">
    <property type="term" value="P:methylation"/>
    <property type="evidence" value="ECO:0007669"/>
    <property type="project" value="UniProtKB-KW"/>
</dbReference>
<dbReference type="GO" id="GO:0102130">
    <property type="term" value="F:malonyl-CoA methyltransferase activity"/>
    <property type="evidence" value="ECO:0007669"/>
    <property type="project" value="UniProtKB-EC"/>
</dbReference>
<keyword evidence="2 6" id="KW-0489">Methyltransferase</keyword>
<accession>A0ABX2XY77</accession>
<dbReference type="PANTHER" id="PTHR44942">
    <property type="entry name" value="METHYLTRANSF_11 DOMAIN-CONTAINING PROTEIN"/>
    <property type="match status" value="1"/>
</dbReference>